<accession>A0ABQ2XNL2</accession>
<reference evidence="3" key="1">
    <citation type="journal article" date="2019" name="Int. J. Syst. Evol. Microbiol.">
        <title>The Global Catalogue of Microorganisms (GCM) 10K type strain sequencing project: providing services to taxonomists for standard genome sequencing and annotation.</title>
        <authorList>
            <consortium name="The Broad Institute Genomics Platform"/>
            <consortium name="The Broad Institute Genome Sequencing Center for Infectious Disease"/>
            <person name="Wu L."/>
            <person name="Ma J."/>
        </authorList>
    </citation>
    <scope>NUCLEOTIDE SEQUENCE [LARGE SCALE GENOMIC DNA]</scope>
    <source>
        <strain evidence="3">KCTC 23916</strain>
    </source>
</reference>
<proteinExistence type="predicted"/>
<dbReference type="InterPro" id="IPR025245">
    <property type="entry name" value="DUF4197"/>
</dbReference>
<dbReference type="EMBL" id="BMYT01000009">
    <property type="protein sequence ID" value="GGX26482.1"/>
    <property type="molecule type" value="Genomic_DNA"/>
</dbReference>
<evidence type="ECO:0000313" key="2">
    <source>
        <dbReference type="EMBL" id="GGX26482.1"/>
    </source>
</evidence>
<dbReference type="Proteomes" id="UP000620127">
    <property type="component" value="Unassembled WGS sequence"/>
</dbReference>
<gene>
    <name evidence="2" type="ORF">GCM10011282_35590</name>
</gene>
<evidence type="ECO:0000256" key="1">
    <source>
        <dbReference type="SAM" id="SignalP"/>
    </source>
</evidence>
<keyword evidence="3" id="KW-1185">Reference proteome</keyword>
<keyword evidence="1" id="KW-0732">Signal</keyword>
<evidence type="ECO:0000313" key="3">
    <source>
        <dbReference type="Proteomes" id="UP000620127"/>
    </source>
</evidence>
<feature type="chain" id="PRO_5047124410" description="DUF4197 domain-containing protein" evidence="1">
    <location>
        <begin position="25"/>
        <end position="231"/>
    </location>
</feature>
<evidence type="ECO:0008006" key="4">
    <source>
        <dbReference type="Google" id="ProtNLM"/>
    </source>
</evidence>
<feature type="signal peptide" evidence="1">
    <location>
        <begin position="1"/>
        <end position="24"/>
    </location>
</feature>
<protein>
    <recommendedName>
        <fullName evidence="4">DUF4197 domain-containing protein</fullName>
    </recommendedName>
</protein>
<dbReference type="Pfam" id="PF13852">
    <property type="entry name" value="DUF4197"/>
    <property type="match status" value="1"/>
</dbReference>
<sequence length="231" mass="24502">MRTMKSMHSVVLVSALMLPAFSYAVDLSQLSTKDANSGLKAALEQGANAAISKLGVADGFLNNEKVKIPLPSILEKAKPILKLSGQSKHLDELVVAMNRAAETAVPMAKPLLLDAVKTMSVTDAKNILSGGETSVTDFFRQKTSAALTTKFTPTVKGVTDKVGLASKYNSVMAKAQKMGAVPEKEATVESYVSGKAVDALYTMIAEEEKKIRQDPIGTGSKIIGKVFGLLK</sequence>
<organism evidence="2 3">
    <name type="scientific">Undibacterium macrobrachii</name>
    <dbReference type="NCBI Taxonomy" id="1119058"/>
    <lineage>
        <taxon>Bacteria</taxon>
        <taxon>Pseudomonadati</taxon>
        <taxon>Pseudomonadota</taxon>
        <taxon>Betaproteobacteria</taxon>
        <taxon>Burkholderiales</taxon>
        <taxon>Oxalobacteraceae</taxon>
        <taxon>Undibacterium</taxon>
    </lineage>
</organism>
<name>A0ABQ2XNL2_9BURK</name>
<comment type="caution">
    <text evidence="2">The sequence shown here is derived from an EMBL/GenBank/DDBJ whole genome shotgun (WGS) entry which is preliminary data.</text>
</comment>